<keyword evidence="2" id="KW-0677">Repeat</keyword>
<dbReference type="InterPro" id="IPR013087">
    <property type="entry name" value="Znf_C2H2_type"/>
</dbReference>
<protein>
    <submittedName>
        <fullName evidence="8">Zinc finger protein 507</fullName>
    </submittedName>
</protein>
<dbReference type="SMART" id="SM00355">
    <property type="entry name" value="ZnF_C2H2"/>
    <property type="match status" value="10"/>
</dbReference>
<dbReference type="OrthoDB" id="10066771at2759"/>
<feature type="region of interest" description="Disordered" evidence="6">
    <location>
        <begin position="98"/>
        <end position="117"/>
    </location>
</feature>
<dbReference type="Proteomes" id="UP000281406">
    <property type="component" value="Unassembled WGS sequence"/>
</dbReference>
<evidence type="ECO:0000256" key="2">
    <source>
        <dbReference type="ARBA" id="ARBA00022737"/>
    </source>
</evidence>
<evidence type="ECO:0000256" key="5">
    <source>
        <dbReference type="PROSITE-ProRule" id="PRU00042"/>
    </source>
</evidence>
<feature type="domain" description="C2H2-type" evidence="7">
    <location>
        <begin position="651"/>
        <end position="678"/>
    </location>
</feature>
<keyword evidence="3 5" id="KW-0863">Zinc-finger</keyword>
<feature type="region of interest" description="Disordered" evidence="6">
    <location>
        <begin position="975"/>
        <end position="1002"/>
    </location>
</feature>
<name>A0A3N0YCJ6_ANAGA</name>
<reference evidence="8 9" key="1">
    <citation type="submission" date="2018-10" db="EMBL/GenBank/DDBJ databases">
        <title>Genome assembly for a Yunnan-Guizhou Plateau 3E fish, Anabarilius grahami (Regan), and its evolutionary and genetic applications.</title>
        <authorList>
            <person name="Jiang W."/>
        </authorList>
    </citation>
    <scope>NUCLEOTIDE SEQUENCE [LARGE SCALE GENOMIC DNA]</scope>
    <source>
        <strain evidence="8">AG-KIZ</strain>
        <tissue evidence="8">Muscle</tissue>
    </source>
</reference>
<gene>
    <name evidence="8" type="ORF">DPX16_13522</name>
</gene>
<feature type="domain" description="C2H2-type" evidence="7">
    <location>
        <begin position="707"/>
        <end position="730"/>
    </location>
</feature>
<dbReference type="PANTHER" id="PTHR24403:SF74">
    <property type="entry name" value="ZINC FINGER PROTEIN 507"/>
    <property type="match status" value="1"/>
</dbReference>
<keyword evidence="1" id="KW-0479">Metal-binding</keyword>
<organism evidence="8 9">
    <name type="scientific">Anabarilius grahami</name>
    <name type="common">Kanglang fish</name>
    <name type="synonym">Barilius grahami</name>
    <dbReference type="NCBI Taxonomy" id="495550"/>
    <lineage>
        <taxon>Eukaryota</taxon>
        <taxon>Metazoa</taxon>
        <taxon>Chordata</taxon>
        <taxon>Craniata</taxon>
        <taxon>Vertebrata</taxon>
        <taxon>Euteleostomi</taxon>
        <taxon>Actinopterygii</taxon>
        <taxon>Neopterygii</taxon>
        <taxon>Teleostei</taxon>
        <taxon>Ostariophysi</taxon>
        <taxon>Cypriniformes</taxon>
        <taxon>Xenocyprididae</taxon>
        <taxon>Xenocypridinae</taxon>
        <taxon>Xenocypridinae incertae sedis</taxon>
        <taxon>Anabarilius</taxon>
    </lineage>
</organism>
<dbReference type="Pfam" id="PF00096">
    <property type="entry name" value="zf-C2H2"/>
    <property type="match status" value="1"/>
</dbReference>
<feature type="compositionally biased region" description="Basic and acidic residues" evidence="6">
    <location>
        <begin position="24"/>
        <end position="35"/>
    </location>
</feature>
<comment type="caution">
    <text evidence="8">The sequence shown here is derived from an EMBL/GenBank/DDBJ whole genome shotgun (WGS) entry which is preliminary data.</text>
</comment>
<dbReference type="Gene3D" id="3.30.160.60">
    <property type="entry name" value="Classic Zinc Finger"/>
    <property type="match status" value="4"/>
</dbReference>
<keyword evidence="4" id="KW-0862">Zinc</keyword>
<dbReference type="SUPFAM" id="SSF57667">
    <property type="entry name" value="beta-beta-alpha zinc fingers"/>
    <property type="match status" value="3"/>
</dbReference>
<dbReference type="GO" id="GO:0045944">
    <property type="term" value="P:positive regulation of transcription by RNA polymerase II"/>
    <property type="evidence" value="ECO:0007669"/>
    <property type="project" value="TreeGrafter"/>
</dbReference>
<accession>A0A3N0YCJ6</accession>
<dbReference type="InterPro" id="IPR050688">
    <property type="entry name" value="Zinc_finger/UBP_domain"/>
</dbReference>
<feature type="region of interest" description="Disordered" evidence="6">
    <location>
        <begin position="1"/>
        <end position="43"/>
    </location>
</feature>
<evidence type="ECO:0000256" key="6">
    <source>
        <dbReference type="SAM" id="MobiDB-lite"/>
    </source>
</evidence>
<dbReference type="PANTHER" id="PTHR24403">
    <property type="entry name" value="ZINC FINGER PROTEIN"/>
    <property type="match status" value="1"/>
</dbReference>
<evidence type="ECO:0000256" key="1">
    <source>
        <dbReference type="ARBA" id="ARBA00022723"/>
    </source>
</evidence>
<dbReference type="GO" id="GO:0005634">
    <property type="term" value="C:nucleus"/>
    <property type="evidence" value="ECO:0007669"/>
    <property type="project" value="TreeGrafter"/>
</dbReference>
<evidence type="ECO:0000313" key="8">
    <source>
        <dbReference type="EMBL" id="ROL43591.1"/>
    </source>
</evidence>
<evidence type="ECO:0000256" key="3">
    <source>
        <dbReference type="ARBA" id="ARBA00022771"/>
    </source>
</evidence>
<evidence type="ECO:0000313" key="9">
    <source>
        <dbReference type="Proteomes" id="UP000281406"/>
    </source>
</evidence>
<feature type="region of interest" description="Disordered" evidence="6">
    <location>
        <begin position="462"/>
        <end position="483"/>
    </location>
</feature>
<dbReference type="PROSITE" id="PS50157">
    <property type="entry name" value="ZINC_FINGER_C2H2_2"/>
    <property type="match status" value="6"/>
</dbReference>
<feature type="domain" description="C2H2-type" evidence="7">
    <location>
        <begin position="159"/>
        <end position="186"/>
    </location>
</feature>
<evidence type="ECO:0000259" key="7">
    <source>
        <dbReference type="PROSITE" id="PS50157"/>
    </source>
</evidence>
<dbReference type="InterPro" id="IPR036236">
    <property type="entry name" value="Znf_C2H2_sf"/>
</dbReference>
<feature type="domain" description="C2H2-type" evidence="7">
    <location>
        <begin position="1022"/>
        <end position="1049"/>
    </location>
</feature>
<dbReference type="PROSITE" id="PS00028">
    <property type="entry name" value="ZINC_FINGER_C2H2_1"/>
    <property type="match status" value="3"/>
</dbReference>
<feature type="compositionally biased region" description="Polar residues" evidence="6">
    <location>
        <begin position="987"/>
        <end position="996"/>
    </location>
</feature>
<sequence>MEDSSGVAVLVPHSRGQQDTVFIPDRRLHGGEDQQRQQQKQAADSLIQVIEKLSKIVEKRPRRCTVSGKKRPLTTCASVPVPDSRDCTEGATPCKRLREQREKHPAPSSTHLFEREPSSQGTRTVTCYQCSMCKFISPTLELLKEHLLQHDEQHSDLILMCSECQFTSNHQEELVAHVRLHLEEGDHARRILDEQGTALARSIHQGIAVLKAGNLESENTSTPKKWYSFEQSRYRCLICNYECRQQRNLKTHAWKHAGLVDCSYPIFEDETDCPDILQNISSPPSASAGKEDTIVVLAAVGGKPQTMHGSSSLQLELCNSPEVKGHGETAALKTVESKMPVISHIFSIKDPEEPLGEVQVTPEAQMELELETESQQASSDSLLSSAQKIINCSGNSAGHVNVIVERLPCAEEPVSSKPLLLSPEVGGDKTLLASEEPELESQHHPVYYKQKEEVVIGWNGDDRQEEEEVVSSGSPSDENVPPVRRRTYSESLRLHSLAAEVLVAMPMRAPELSKTTAKGIHDLSTQIPETGQKIIEIADAANPKVPSGELTDAIGEPAALLNLGLQSSKDSRDVLVEGPSKAGISMSLLTVIERLQERSDQNTSDEDILKELQDNAQSQHAGGVPGGVAVPAEVSSTDSLVEYIGGSERPYRCRLCLYSSGNKGYIKQHLRVHRQREPYQCPICELIASDSKDLERHMIHHFKPRMYSCKQCTERFYYKSQLRNHERDGHGIDDISNTLTHAAESTAIVEESTRMTDEHSVSEQSVFKCDVCDYTSSTYVGVRNHRRIHNSDKPYSSPMSFQTELLRKRVLLTQPQDPFKACHLPQEASLQTPVSVVFKRSPSNVLTHSRKHKTLLRKQRLTPLDRCCSCDFATTNMNSLKSHMKRHPQEHQAMQLLEQYRCSLCGYVCSHPPSLKSHMWKHAGDQNYNYEQVNKAINEAISQSSRSPTTPLKSTHETAMERPYIVLTRKDKQSSEVASALGGQEGNPISPSSTREQAGGTVAWRSGSGQTRAGMEYCVLLFCCCICGFESTSKEQLMEHMKQHEGDLISIILSKEQQGIQPTETSSSQ</sequence>
<dbReference type="GO" id="GO:0008270">
    <property type="term" value="F:zinc ion binding"/>
    <property type="evidence" value="ECO:0007669"/>
    <property type="project" value="UniProtKB-KW"/>
</dbReference>
<proteinExistence type="predicted"/>
<feature type="domain" description="C2H2-type" evidence="7">
    <location>
        <begin position="900"/>
        <end position="927"/>
    </location>
</feature>
<feature type="domain" description="C2H2-type" evidence="7">
    <location>
        <begin position="767"/>
        <end position="794"/>
    </location>
</feature>
<evidence type="ECO:0000256" key="4">
    <source>
        <dbReference type="ARBA" id="ARBA00022833"/>
    </source>
</evidence>
<keyword evidence="9" id="KW-1185">Reference proteome</keyword>
<dbReference type="EMBL" id="RJVU01047928">
    <property type="protein sequence ID" value="ROL43591.1"/>
    <property type="molecule type" value="Genomic_DNA"/>
</dbReference>
<dbReference type="AlphaFoldDB" id="A0A3N0YCJ6"/>